<dbReference type="Gene3D" id="1.25.40.10">
    <property type="entry name" value="Tetratricopeptide repeat domain"/>
    <property type="match status" value="1"/>
</dbReference>
<keyword evidence="5" id="KW-1185">Reference proteome</keyword>
<dbReference type="SUPFAM" id="SSF48452">
    <property type="entry name" value="TPR-like"/>
    <property type="match status" value="1"/>
</dbReference>
<dbReference type="InterPro" id="IPR011600">
    <property type="entry name" value="Pept_C14_caspase"/>
</dbReference>
<evidence type="ECO:0000256" key="1">
    <source>
        <dbReference type="SAM" id="MobiDB-lite"/>
    </source>
</evidence>
<dbReference type="RefSeq" id="WP_254090873.1">
    <property type="nucleotide sequence ID" value="NZ_JAHESC010000018.1"/>
</dbReference>
<feature type="domain" description="Caspase family p20" evidence="3">
    <location>
        <begin position="238"/>
        <end position="374"/>
    </location>
</feature>
<dbReference type="SMART" id="SM00028">
    <property type="entry name" value="TPR"/>
    <property type="match status" value="3"/>
</dbReference>
<dbReference type="Gene3D" id="3.40.50.1460">
    <property type="match status" value="1"/>
</dbReference>
<dbReference type="GO" id="GO:0006508">
    <property type="term" value="P:proteolysis"/>
    <property type="evidence" value="ECO:0007669"/>
    <property type="project" value="InterPro"/>
</dbReference>
<keyword evidence="2" id="KW-0732">Signal</keyword>
<evidence type="ECO:0000313" key="5">
    <source>
        <dbReference type="Proteomes" id="UP001319180"/>
    </source>
</evidence>
<dbReference type="InterPro" id="IPR011990">
    <property type="entry name" value="TPR-like_helical_dom_sf"/>
</dbReference>
<organism evidence="4 5">
    <name type="scientific">Dawidia soli</name>
    <dbReference type="NCBI Taxonomy" id="2782352"/>
    <lineage>
        <taxon>Bacteria</taxon>
        <taxon>Pseudomonadati</taxon>
        <taxon>Bacteroidota</taxon>
        <taxon>Cytophagia</taxon>
        <taxon>Cytophagales</taxon>
        <taxon>Chryseotaleaceae</taxon>
        <taxon>Dawidia</taxon>
    </lineage>
</organism>
<dbReference type="EMBL" id="JAHESC010000018">
    <property type="protein sequence ID" value="MBT1687643.1"/>
    <property type="molecule type" value="Genomic_DNA"/>
</dbReference>
<sequence length="469" mass="52175">MKKSLSVLAAWLLLWPLAFAQDAATYDDGIAKFKAGHYADVIDLFSNAIANPKRNKRYDEDLYFYRGQSYYFTNAPDKALADLDKCLELNHYNKGQIHWFKARCLDKQGKPAEAEYEEALASAGVNNKLTAQILADRAQYYSRHGNREAANKDLAAARELDPSQTAVVRNDPANDKKTTQVIVKKNTNTAAQTPVKKQPVNITPVTTTPPAESAPQPAEETSASARLVASITSEYKDEKRYALVIGNGTYPKSIGTLKNPVNDATDVTTELRKSNFEVQLLTNATYVQMREAMRKFQQNLTSGPKDQTVGLFYYAGHGVQFQDENYLVPIDANVEFEDDIVRMCFPVQKMVLANMEQTNSRMNIVILDACRNNPFPATTRSIGGGLGEMKRARGSFIAYATAPGSVAADGGGRNGLYTQELLKAIRKPGLTIEQVFKEVRMNVLRLSGDKQFTWDSSNIIGEFYFKIPQ</sequence>
<evidence type="ECO:0000256" key="2">
    <source>
        <dbReference type="SAM" id="SignalP"/>
    </source>
</evidence>
<proteinExistence type="predicted"/>
<accession>A0AAP2D8V3</accession>
<name>A0AAP2D8V3_9BACT</name>
<feature type="region of interest" description="Disordered" evidence="1">
    <location>
        <begin position="200"/>
        <end position="224"/>
    </location>
</feature>
<feature type="signal peptide" evidence="2">
    <location>
        <begin position="1"/>
        <end position="20"/>
    </location>
</feature>
<dbReference type="PANTHER" id="PTHR22576:SF37">
    <property type="entry name" value="MUCOSA-ASSOCIATED LYMPHOID TISSUE LYMPHOMA TRANSLOCATION PROTEIN 1"/>
    <property type="match status" value="1"/>
</dbReference>
<gene>
    <name evidence="4" type="ORF">KK078_13815</name>
</gene>
<dbReference type="InterPro" id="IPR001309">
    <property type="entry name" value="Pept_C14_p20"/>
</dbReference>
<evidence type="ECO:0000313" key="4">
    <source>
        <dbReference type="EMBL" id="MBT1687643.1"/>
    </source>
</evidence>
<dbReference type="PANTHER" id="PTHR22576">
    <property type="entry name" value="MUCOSA ASSOCIATED LYMPHOID TISSUE LYMPHOMA TRANSLOCATION PROTEIN 1/PARACASPASE"/>
    <property type="match status" value="1"/>
</dbReference>
<dbReference type="GO" id="GO:0004197">
    <property type="term" value="F:cysteine-type endopeptidase activity"/>
    <property type="evidence" value="ECO:0007669"/>
    <property type="project" value="InterPro"/>
</dbReference>
<dbReference type="PROSITE" id="PS50208">
    <property type="entry name" value="CASPASE_P20"/>
    <property type="match status" value="1"/>
</dbReference>
<dbReference type="InterPro" id="IPR019734">
    <property type="entry name" value="TPR_rpt"/>
</dbReference>
<comment type="caution">
    <text evidence="4">The sequence shown here is derived from an EMBL/GenBank/DDBJ whole genome shotgun (WGS) entry which is preliminary data.</text>
</comment>
<dbReference type="InterPro" id="IPR029030">
    <property type="entry name" value="Caspase-like_dom_sf"/>
</dbReference>
<dbReference type="AlphaFoldDB" id="A0AAP2D8V3"/>
<reference evidence="4 5" key="1">
    <citation type="submission" date="2021-05" db="EMBL/GenBank/DDBJ databases">
        <title>A Polyphasic approach of four new species of the genus Ohtaekwangia: Ohtaekwangia histidinii sp. nov., Ohtaekwangia cretensis sp. nov., Ohtaekwangia indiensis sp. nov., Ohtaekwangia reichenbachii sp. nov. from diverse environment.</title>
        <authorList>
            <person name="Octaviana S."/>
        </authorList>
    </citation>
    <scope>NUCLEOTIDE SEQUENCE [LARGE SCALE GENOMIC DNA]</scope>
    <source>
        <strain evidence="4 5">PWU37</strain>
    </source>
</reference>
<evidence type="ECO:0000259" key="3">
    <source>
        <dbReference type="PROSITE" id="PS50208"/>
    </source>
</evidence>
<dbReference type="Proteomes" id="UP001319180">
    <property type="component" value="Unassembled WGS sequence"/>
</dbReference>
<dbReference type="InterPro" id="IPR052039">
    <property type="entry name" value="Caspase-related_regulators"/>
</dbReference>
<protein>
    <submittedName>
        <fullName evidence="4">Caspase family protein</fullName>
    </submittedName>
</protein>
<dbReference type="Pfam" id="PF00656">
    <property type="entry name" value="Peptidase_C14"/>
    <property type="match status" value="1"/>
</dbReference>
<feature type="chain" id="PRO_5042959329" evidence="2">
    <location>
        <begin position="21"/>
        <end position="469"/>
    </location>
</feature>
<dbReference type="SUPFAM" id="SSF52129">
    <property type="entry name" value="Caspase-like"/>
    <property type="match status" value="1"/>
</dbReference>